<dbReference type="InterPro" id="IPR037873">
    <property type="entry name" value="BamE-like"/>
</dbReference>
<evidence type="ECO:0000256" key="3">
    <source>
        <dbReference type="SAM" id="Phobius"/>
    </source>
</evidence>
<keyword evidence="1" id="KW-0732">Signal</keyword>
<protein>
    <submittedName>
        <fullName evidence="5">Outer membrane protein assembly factor BamE</fullName>
    </submittedName>
</protein>
<dbReference type="Pfam" id="PF04355">
    <property type="entry name" value="BamE"/>
    <property type="match status" value="1"/>
</dbReference>
<name>A0ABS3P4N1_9BACI</name>
<feature type="domain" description="Outer membrane protein assembly factor BamE" evidence="4">
    <location>
        <begin position="129"/>
        <end position="183"/>
    </location>
</feature>
<comment type="caution">
    <text evidence="5">The sequence shown here is derived from an EMBL/GenBank/DDBJ whole genome shotgun (WGS) entry which is preliminary data.</text>
</comment>
<dbReference type="Proteomes" id="UP000677611">
    <property type="component" value="Unassembled WGS sequence"/>
</dbReference>
<feature type="transmembrane region" description="Helical" evidence="3">
    <location>
        <begin position="76"/>
        <end position="96"/>
    </location>
</feature>
<accession>A0ABS3P4N1</accession>
<keyword evidence="3" id="KW-1133">Transmembrane helix</keyword>
<evidence type="ECO:0000256" key="1">
    <source>
        <dbReference type="ARBA" id="ARBA00022729"/>
    </source>
</evidence>
<organism evidence="5 6">
    <name type="scientific">Bacillus arachidis</name>
    <dbReference type="NCBI Taxonomy" id="2819290"/>
    <lineage>
        <taxon>Bacteria</taxon>
        <taxon>Bacillati</taxon>
        <taxon>Bacillota</taxon>
        <taxon>Bacilli</taxon>
        <taxon>Bacillales</taxon>
        <taxon>Bacillaceae</taxon>
        <taxon>Bacillus</taxon>
    </lineage>
</organism>
<dbReference type="Gene3D" id="3.30.1450.10">
    <property type="match status" value="1"/>
</dbReference>
<reference evidence="5 6" key="1">
    <citation type="submission" date="2021-03" db="EMBL/GenBank/DDBJ databases">
        <title>Identification of novel Bacillus strains.</title>
        <authorList>
            <person name="Xiao Z."/>
            <person name="Li Y."/>
            <person name="Shen J."/>
        </authorList>
    </citation>
    <scope>NUCLEOTIDE SEQUENCE [LARGE SCALE GENOMIC DNA]</scope>
    <source>
        <strain evidence="5 6">SY8</strain>
    </source>
</reference>
<feature type="transmembrane region" description="Helical" evidence="3">
    <location>
        <begin position="12"/>
        <end position="36"/>
    </location>
</feature>
<dbReference type="EMBL" id="JAGDQJ010000036">
    <property type="protein sequence ID" value="MBO1628154.1"/>
    <property type="molecule type" value="Genomic_DNA"/>
</dbReference>
<dbReference type="InterPro" id="IPR007450">
    <property type="entry name" value="BamE_dom"/>
</dbReference>
<proteinExistence type="predicted"/>
<keyword evidence="3" id="KW-0812">Transmembrane</keyword>
<sequence>MKKHKNTLLWGILYLYVFGYLFIYLAFILLIAISHLTYSVESISIVILPFVILLFIEWIIWKVSLNKKNEKQKRDLKTITVVGASLFLCCAMQLGINEYNSKFDRDVWIEKENKRVYIVDDLLEKHQLVGKSKQEILQLLGKPTETERFMKTNQIVYYLGDERGLIRIDSERLIVNFDEKDRVIEYKIHKD</sequence>
<keyword evidence="6" id="KW-1185">Reference proteome</keyword>
<keyword evidence="2 3" id="KW-0472">Membrane</keyword>
<dbReference type="RefSeq" id="WP_208019232.1">
    <property type="nucleotide sequence ID" value="NZ_JAGDQJ010000036.1"/>
</dbReference>
<evidence type="ECO:0000256" key="2">
    <source>
        <dbReference type="ARBA" id="ARBA00023136"/>
    </source>
</evidence>
<evidence type="ECO:0000313" key="6">
    <source>
        <dbReference type="Proteomes" id="UP000677611"/>
    </source>
</evidence>
<gene>
    <name evidence="5" type="primary">bamE</name>
    <name evidence="5" type="ORF">J4P90_23650</name>
</gene>
<evidence type="ECO:0000259" key="4">
    <source>
        <dbReference type="Pfam" id="PF04355"/>
    </source>
</evidence>
<evidence type="ECO:0000313" key="5">
    <source>
        <dbReference type="EMBL" id="MBO1628154.1"/>
    </source>
</evidence>
<feature type="transmembrane region" description="Helical" evidence="3">
    <location>
        <begin position="42"/>
        <end position="64"/>
    </location>
</feature>